<gene>
    <name evidence="1" type="ORF">S03H2_14111</name>
</gene>
<dbReference type="EMBL" id="BARU01007157">
    <property type="protein sequence ID" value="GAH42064.1"/>
    <property type="molecule type" value="Genomic_DNA"/>
</dbReference>
<proteinExistence type="predicted"/>
<organism evidence="1">
    <name type="scientific">marine sediment metagenome</name>
    <dbReference type="NCBI Taxonomy" id="412755"/>
    <lineage>
        <taxon>unclassified sequences</taxon>
        <taxon>metagenomes</taxon>
        <taxon>ecological metagenomes</taxon>
    </lineage>
</organism>
<feature type="non-terminal residue" evidence="1">
    <location>
        <position position="59"/>
    </location>
</feature>
<dbReference type="AlphaFoldDB" id="X1GKD5"/>
<protein>
    <submittedName>
        <fullName evidence="1">Uncharacterized protein</fullName>
    </submittedName>
</protein>
<evidence type="ECO:0000313" key="1">
    <source>
        <dbReference type="EMBL" id="GAH42064.1"/>
    </source>
</evidence>
<name>X1GKD5_9ZZZZ</name>
<comment type="caution">
    <text evidence="1">The sequence shown here is derived from an EMBL/GenBank/DDBJ whole genome shotgun (WGS) entry which is preliminary data.</text>
</comment>
<reference evidence="1" key="1">
    <citation type="journal article" date="2014" name="Front. Microbiol.">
        <title>High frequency of phylogenetically diverse reductive dehalogenase-homologous genes in deep subseafloor sedimentary metagenomes.</title>
        <authorList>
            <person name="Kawai M."/>
            <person name="Futagami T."/>
            <person name="Toyoda A."/>
            <person name="Takaki Y."/>
            <person name="Nishi S."/>
            <person name="Hori S."/>
            <person name="Arai W."/>
            <person name="Tsubouchi T."/>
            <person name="Morono Y."/>
            <person name="Uchiyama I."/>
            <person name="Ito T."/>
            <person name="Fujiyama A."/>
            <person name="Inagaki F."/>
            <person name="Takami H."/>
        </authorList>
    </citation>
    <scope>NUCLEOTIDE SEQUENCE</scope>
    <source>
        <strain evidence="1">Expedition CK06-06</strain>
    </source>
</reference>
<accession>X1GKD5</accession>
<sequence>MEITILEPSNQTLFGQTAPEVNISVNTMFIDSIWYQLNNGTVLTGNYSFTGIINQNVWN</sequence>